<gene>
    <name evidence="4" type="primary">LOC110414275</name>
</gene>
<keyword evidence="1" id="KW-0812">Transmembrane</keyword>
<organism evidence="3 4">
    <name type="scientific">Herrania umbratica</name>
    <dbReference type="NCBI Taxonomy" id="108875"/>
    <lineage>
        <taxon>Eukaryota</taxon>
        <taxon>Viridiplantae</taxon>
        <taxon>Streptophyta</taxon>
        <taxon>Embryophyta</taxon>
        <taxon>Tracheophyta</taxon>
        <taxon>Spermatophyta</taxon>
        <taxon>Magnoliopsida</taxon>
        <taxon>eudicotyledons</taxon>
        <taxon>Gunneridae</taxon>
        <taxon>Pentapetalae</taxon>
        <taxon>rosids</taxon>
        <taxon>malvids</taxon>
        <taxon>Malvales</taxon>
        <taxon>Malvaceae</taxon>
        <taxon>Byttnerioideae</taxon>
        <taxon>Herrania</taxon>
    </lineage>
</organism>
<evidence type="ECO:0000313" key="4">
    <source>
        <dbReference type="RefSeq" id="XP_021281044.1"/>
    </source>
</evidence>
<dbReference type="PANTHER" id="PTHR12203">
    <property type="entry name" value="KDEL LYS-ASP-GLU-LEU CONTAINING - RELATED"/>
    <property type="match status" value="1"/>
</dbReference>
<dbReference type="OrthoDB" id="202415at2759"/>
<protein>
    <submittedName>
        <fullName evidence="4">O-glucosyltransferase rumi homolog</fullName>
    </submittedName>
</protein>
<accession>A0A6J1A2Z9</accession>
<dbReference type="Proteomes" id="UP000504621">
    <property type="component" value="Unplaced"/>
</dbReference>
<name>A0A6J1A2Z9_9ROSI</name>
<dbReference type="Pfam" id="PF05686">
    <property type="entry name" value="Glyco_transf_90"/>
    <property type="match status" value="1"/>
</dbReference>
<evidence type="ECO:0000256" key="1">
    <source>
        <dbReference type="SAM" id="Phobius"/>
    </source>
</evidence>
<dbReference type="RefSeq" id="XP_021281044.1">
    <property type="nucleotide sequence ID" value="XM_021425369.1"/>
</dbReference>
<dbReference type="PANTHER" id="PTHR12203:SF85">
    <property type="entry name" value="GLYCOSYLTRANSFERASE FAMILY 90 PROTEIN"/>
    <property type="match status" value="1"/>
</dbReference>
<evidence type="ECO:0000259" key="2">
    <source>
        <dbReference type="SMART" id="SM00672"/>
    </source>
</evidence>
<keyword evidence="1" id="KW-0472">Membrane</keyword>
<keyword evidence="1" id="KW-1133">Transmembrane helix</keyword>
<reference evidence="4" key="1">
    <citation type="submission" date="2025-08" db="UniProtKB">
        <authorList>
            <consortium name="RefSeq"/>
        </authorList>
    </citation>
    <scope>IDENTIFICATION</scope>
    <source>
        <tissue evidence="4">Leaf</tissue>
    </source>
</reference>
<dbReference type="AlphaFoldDB" id="A0A6J1A2Z9"/>
<dbReference type="InterPro" id="IPR006598">
    <property type="entry name" value="CAP10"/>
</dbReference>
<dbReference type="InterPro" id="IPR051091">
    <property type="entry name" value="O-Glucosyltr/Glycosyltrsf_90"/>
</dbReference>
<sequence length="509" mass="59859">MANNVNGFWCHGDQFCGCFSKVGLGQVKRLVFTTTCIFFFFFLFAAALVHLMYVPIIQRNPLPQMISSPQSSTTKHLTRIENLLNCSYLGLRQNCPNNNSSVFKPDELSTKTCPDYFRWIHNDLQQWKNSGITKNMIETGKSSAELRLVIVNGEVFLEKFGKPYQTRDLFTLWGILQLLKFYPGMLPDLDLLFFTGDKTMIKKIDYQEPNSASPPPLFHYCGEEDALDIVFPDWTFWGWPEVNVMPWEQMLSAIKNGNKRIKWENRVPYAYWKGNPYVSLERKDLRKCNLSDKYDWNVRLYKQNWSKENEEGFKHSKLEDQCTHRYKIYVEGVTWSVSEKYILACDSMTLMIKPRYYDFFSRNMVPMQHYWPIRNTNKCRDLKFAVEWGNNHPDKAQAIGKAGSRLIEEFLTMRNIYDYMFHLLSEYAKLLKFKPTIPSKAQRVCWETIASSKKLKGPWKEYMEQSMVKSPSDKIPCALPPPYEPQVVQAFLDTKEKITRQVEVWQTEY</sequence>
<dbReference type="GeneID" id="110414275"/>
<proteinExistence type="predicted"/>
<feature type="transmembrane region" description="Helical" evidence="1">
    <location>
        <begin position="30"/>
        <end position="53"/>
    </location>
</feature>
<dbReference type="SMART" id="SM00672">
    <property type="entry name" value="CAP10"/>
    <property type="match status" value="1"/>
</dbReference>
<keyword evidence="3" id="KW-1185">Reference proteome</keyword>
<feature type="domain" description="Glycosyl transferase CAP10" evidence="2">
    <location>
        <begin position="185"/>
        <end position="434"/>
    </location>
</feature>
<evidence type="ECO:0000313" key="3">
    <source>
        <dbReference type="Proteomes" id="UP000504621"/>
    </source>
</evidence>